<name>L7V3I5_MYCL1</name>
<dbReference type="AlphaFoldDB" id="L7V3I5"/>
<evidence type="ECO:0000313" key="1">
    <source>
        <dbReference type="EMBL" id="AGC61048.1"/>
    </source>
</evidence>
<keyword evidence="2" id="KW-1185">Reference proteome</keyword>
<dbReference type="HOGENOM" id="CLU_3045562_0_0_11"/>
<sequence length="54" mass="6243">MLSKIVDALDVLAEVFRYSAGRWMHWSRHLLQSNRQLPRDGGDTIADEIEWGDS</sequence>
<proteinExistence type="predicted"/>
<evidence type="ECO:0000313" key="2">
    <source>
        <dbReference type="Proteomes" id="UP000011157"/>
    </source>
</evidence>
<dbReference type="Proteomes" id="UP000011157">
    <property type="component" value="Chromosome"/>
</dbReference>
<dbReference type="KEGG" id="mli:MULP_01026"/>
<organism evidence="1 2">
    <name type="scientific">Mycobacterium liflandii (strain 128FXT)</name>
    <dbReference type="NCBI Taxonomy" id="459424"/>
    <lineage>
        <taxon>Bacteria</taxon>
        <taxon>Bacillati</taxon>
        <taxon>Actinomycetota</taxon>
        <taxon>Actinomycetes</taxon>
        <taxon>Mycobacteriales</taxon>
        <taxon>Mycobacteriaceae</taxon>
        <taxon>Mycobacterium</taxon>
        <taxon>Mycobacterium ulcerans group</taxon>
    </lineage>
</organism>
<reference evidence="1 2" key="1">
    <citation type="journal article" date="2013" name="J. Bacteriol.">
        <title>Complete Genome Sequence of the Frog Pathogen Mycobacterium ulcerans Ecovar Liflandii.</title>
        <authorList>
            <person name="Tobias N.J."/>
            <person name="Doig K.D."/>
            <person name="Medema M.H."/>
            <person name="Chen H."/>
            <person name="Haring V."/>
            <person name="Moore R."/>
            <person name="Seemann T."/>
            <person name="Stinear T.P."/>
        </authorList>
    </citation>
    <scope>NUCLEOTIDE SEQUENCE [LARGE SCALE GENOMIC DNA]</scope>
    <source>
        <strain evidence="1 2">128FXT</strain>
    </source>
</reference>
<dbReference type="PATRIC" id="fig|459424.11.peg.1052"/>
<gene>
    <name evidence="1" type="ordered locus">MULP_01026</name>
</gene>
<accession>L7V3I5</accession>
<dbReference type="EMBL" id="CP003899">
    <property type="protein sequence ID" value="AGC61048.1"/>
    <property type="molecule type" value="Genomic_DNA"/>
</dbReference>
<dbReference type="RefSeq" id="WP_015354597.1">
    <property type="nucleotide sequence ID" value="NC_020133.1"/>
</dbReference>
<protein>
    <submittedName>
        <fullName evidence="1">Uncharacterized protein</fullName>
    </submittedName>
</protein>